<name>A0A2W0H7E3_9BACI</name>
<dbReference type="Gene3D" id="1.10.1670.40">
    <property type="match status" value="1"/>
</dbReference>
<protein>
    <recommendedName>
        <fullName evidence="3">DNA-3-methyladenine glycosylase II</fullName>
        <ecNumber evidence="3">3.2.2.21</ecNumber>
    </recommendedName>
</protein>
<keyword evidence="4" id="KW-0227">DNA damage</keyword>
<dbReference type="Proteomes" id="UP000248066">
    <property type="component" value="Unassembled WGS sequence"/>
</dbReference>
<dbReference type="SMART" id="SM00478">
    <property type="entry name" value="ENDO3c"/>
    <property type="match status" value="1"/>
</dbReference>
<dbReference type="AlphaFoldDB" id="A0A2W0H7E3"/>
<dbReference type="FunFam" id="1.10.340.30:FF:000004">
    <property type="entry name" value="DNA-3-methyladenine glycosylase II"/>
    <property type="match status" value="1"/>
</dbReference>
<gene>
    <name evidence="7" type="ORF">CR205_14595</name>
</gene>
<evidence type="ECO:0000256" key="1">
    <source>
        <dbReference type="ARBA" id="ARBA00000086"/>
    </source>
</evidence>
<dbReference type="GO" id="GO:0006285">
    <property type="term" value="P:base-excision repair, AP site formation"/>
    <property type="evidence" value="ECO:0007669"/>
    <property type="project" value="TreeGrafter"/>
</dbReference>
<keyword evidence="5" id="KW-0234">DNA repair</keyword>
<evidence type="ECO:0000256" key="5">
    <source>
        <dbReference type="ARBA" id="ARBA00023204"/>
    </source>
</evidence>
<dbReference type="InterPro" id="IPR051912">
    <property type="entry name" value="Alkylbase_DNA_Glycosylase/TA"/>
</dbReference>
<proteinExistence type="inferred from homology"/>
<dbReference type="GO" id="GO:0032131">
    <property type="term" value="F:alkylated DNA binding"/>
    <property type="evidence" value="ECO:0007669"/>
    <property type="project" value="TreeGrafter"/>
</dbReference>
<dbReference type="EMBL" id="PDOF01000002">
    <property type="protein sequence ID" value="PYZ96901.1"/>
    <property type="molecule type" value="Genomic_DNA"/>
</dbReference>
<dbReference type="GO" id="GO:0032993">
    <property type="term" value="C:protein-DNA complex"/>
    <property type="evidence" value="ECO:0007669"/>
    <property type="project" value="TreeGrafter"/>
</dbReference>
<dbReference type="PANTHER" id="PTHR43003">
    <property type="entry name" value="DNA-3-METHYLADENINE GLYCOSYLASE"/>
    <property type="match status" value="1"/>
</dbReference>
<evidence type="ECO:0000313" key="7">
    <source>
        <dbReference type="EMBL" id="PYZ96901.1"/>
    </source>
</evidence>
<dbReference type="EC" id="3.2.2.21" evidence="3"/>
<evidence type="ECO:0000259" key="6">
    <source>
        <dbReference type="SMART" id="SM00478"/>
    </source>
</evidence>
<dbReference type="OrthoDB" id="9785929at2"/>
<keyword evidence="8" id="KW-1185">Reference proteome</keyword>
<dbReference type="GO" id="GO:0006307">
    <property type="term" value="P:DNA alkylation repair"/>
    <property type="evidence" value="ECO:0007669"/>
    <property type="project" value="TreeGrafter"/>
</dbReference>
<dbReference type="Gene3D" id="1.10.340.30">
    <property type="entry name" value="Hypothetical protein, domain 2"/>
    <property type="match status" value="1"/>
</dbReference>
<organism evidence="7 8">
    <name type="scientific">Alteribacter lacisalsi</name>
    <dbReference type="NCBI Taxonomy" id="2045244"/>
    <lineage>
        <taxon>Bacteria</taxon>
        <taxon>Bacillati</taxon>
        <taxon>Bacillota</taxon>
        <taxon>Bacilli</taxon>
        <taxon>Bacillales</taxon>
        <taxon>Bacillaceae</taxon>
        <taxon>Alteribacter</taxon>
    </lineage>
</organism>
<dbReference type="GO" id="GO:0008725">
    <property type="term" value="F:DNA-3-methyladenine glycosylase activity"/>
    <property type="evidence" value="ECO:0007669"/>
    <property type="project" value="TreeGrafter"/>
</dbReference>
<dbReference type="InterPro" id="IPR003265">
    <property type="entry name" value="HhH-GPD_domain"/>
</dbReference>
<dbReference type="InterPro" id="IPR011257">
    <property type="entry name" value="DNA_glycosylase"/>
</dbReference>
<comment type="catalytic activity">
    <reaction evidence="1">
        <text>Hydrolysis of alkylated DNA, releasing 3-methyladenine, 3-methylguanine, 7-methylguanine and 7-methyladenine.</text>
        <dbReference type="EC" id="3.2.2.21"/>
    </reaction>
</comment>
<reference evidence="7 8" key="1">
    <citation type="submission" date="2017-10" db="EMBL/GenBank/DDBJ databases">
        <title>Bacillus sp. nov., a halophilic bacterium isolated from a Yangshapao Lake.</title>
        <authorList>
            <person name="Wang H."/>
        </authorList>
    </citation>
    <scope>NUCLEOTIDE SEQUENCE [LARGE SCALE GENOMIC DNA]</scope>
    <source>
        <strain evidence="7 8">YSP-3</strain>
    </source>
</reference>
<feature type="domain" description="HhH-GPD" evidence="6">
    <location>
        <begin position="128"/>
        <end position="288"/>
    </location>
</feature>
<evidence type="ECO:0000256" key="4">
    <source>
        <dbReference type="ARBA" id="ARBA00022763"/>
    </source>
</evidence>
<dbReference type="RefSeq" id="WP_110520841.1">
    <property type="nucleotide sequence ID" value="NZ_PDOF01000002.1"/>
</dbReference>
<dbReference type="GO" id="GO:0043916">
    <property type="term" value="F:DNA-7-methylguanine glycosylase activity"/>
    <property type="evidence" value="ECO:0007669"/>
    <property type="project" value="TreeGrafter"/>
</dbReference>
<evidence type="ECO:0000313" key="8">
    <source>
        <dbReference type="Proteomes" id="UP000248066"/>
    </source>
</evidence>
<sequence length="292" mass="33000">MQKTISLKGPYNFDQALVRLAPDPWTDPDPETRTLRLGILSGEKPAAVTIKATGSTEKPEFTIVSDDYTENEQTLMQNVAAVMQFDVPLGKIAAHLSENGLKETVNQSFAVPFIRDAQLFGSLIKTIIHQQLNMTFAAVLTNRFVRGYGEEKDGLWFFPSPESVSRIEPEELREMQFSQRKAEYVIDTARWIIEEGIRLEEFTHLTDAEIEALLTKRRGIGRWTAENFMMFGLGRPNLFPVGDIGVQNALKKEYGLDQKPDVPFMEEASAKWAPYRSYATLYLWNSLGNGPS</sequence>
<dbReference type="PANTHER" id="PTHR43003:SF5">
    <property type="entry name" value="DNA-3-METHYLADENINE GLYCOSYLASE"/>
    <property type="match status" value="1"/>
</dbReference>
<dbReference type="SUPFAM" id="SSF48150">
    <property type="entry name" value="DNA-glycosylase"/>
    <property type="match status" value="1"/>
</dbReference>
<accession>A0A2W0H7E3</accession>
<dbReference type="GO" id="GO:0005737">
    <property type="term" value="C:cytoplasm"/>
    <property type="evidence" value="ECO:0007669"/>
    <property type="project" value="TreeGrafter"/>
</dbReference>
<dbReference type="CDD" id="cd00056">
    <property type="entry name" value="ENDO3c"/>
    <property type="match status" value="1"/>
</dbReference>
<evidence type="ECO:0000256" key="3">
    <source>
        <dbReference type="ARBA" id="ARBA00012000"/>
    </source>
</evidence>
<dbReference type="Pfam" id="PF00730">
    <property type="entry name" value="HhH-GPD"/>
    <property type="match status" value="1"/>
</dbReference>
<comment type="similarity">
    <text evidence="2">Belongs to the alkylbase DNA glycosidase AlkA family.</text>
</comment>
<comment type="caution">
    <text evidence="7">The sequence shown here is derived from an EMBL/GenBank/DDBJ whole genome shotgun (WGS) entry which is preliminary data.</text>
</comment>
<evidence type="ECO:0000256" key="2">
    <source>
        <dbReference type="ARBA" id="ARBA00010817"/>
    </source>
</evidence>